<protein>
    <submittedName>
        <fullName evidence="5">Glycosyltransferase family 2 protein</fullName>
    </submittedName>
</protein>
<dbReference type="HOGENOM" id="CLU_1556183_0_0_1"/>
<dbReference type="Pfam" id="PF03142">
    <property type="entry name" value="Chitin_synth_2"/>
    <property type="match status" value="1"/>
</dbReference>
<keyword evidence="3" id="KW-0472">Membrane</keyword>
<dbReference type="GO" id="GO:0016020">
    <property type="term" value="C:membrane"/>
    <property type="evidence" value="ECO:0007669"/>
    <property type="project" value="UniProtKB-SubCell"/>
</dbReference>
<evidence type="ECO:0000313" key="6">
    <source>
        <dbReference type="Proteomes" id="UP000053989"/>
    </source>
</evidence>
<dbReference type="InParanoid" id="A0A0C3DTE9"/>
<evidence type="ECO:0000313" key="5">
    <source>
        <dbReference type="EMBL" id="KIM59469.1"/>
    </source>
</evidence>
<reference evidence="6" key="2">
    <citation type="submission" date="2015-01" db="EMBL/GenBank/DDBJ databases">
        <title>Evolutionary Origins and Diversification of the Mycorrhizal Mutualists.</title>
        <authorList>
            <consortium name="DOE Joint Genome Institute"/>
            <consortium name="Mycorrhizal Genomics Consortium"/>
            <person name="Kohler A."/>
            <person name="Kuo A."/>
            <person name="Nagy L.G."/>
            <person name="Floudas D."/>
            <person name="Copeland A."/>
            <person name="Barry K.W."/>
            <person name="Cichocki N."/>
            <person name="Veneault-Fourrey C."/>
            <person name="LaButti K."/>
            <person name="Lindquist E.A."/>
            <person name="Lipzen A."/>
            <person name="Lundell T."/>
            <person name="Morin E."/>
            <person name="Murat C."/>
            <person name="Riley R."/>
            <person name="Ohm R."/>
            <person name="Sun H."/>
            <person name="Tunlid A."/>
            <person name="Henrissat B."/>
            <person name="Grigoriev I.V."/>
            <person name="Hibbett D.S."/>
            <person name="Martin F."/>
        </authorList>
    </citation>
    <scope>NUCLEOTIDE SEQUENCE [LARGE SCALE GENOMIC DNA]</scope>
    <source>
        <strain evidence="6">Foug A</strain>
    </source>
</reference>
<dbReference type="PANTHER" id="PTHR22914:SF45">
    <property type="entry name" value="CHITIN SYNTHASE"/>
    <property type="match status" value="1"/>
</dbReference>
<dbReference type="GO" id="GO:0006031">
    <property type="term" value="P:chitin biosynthetic process"/>
    <property type="evidence" value="ECO:0007669"/>
    <property type="project" value="TreeGrafter"/>
</dbReference>
<evidence type="ECO:0000256" key="3">
    <source>
        <dbReference type="ARBA" id="ARBA00023136"/>
    </source>
</evidence>
<evidence type="ECO:0000256" key="1">
    <source>
        <dbReference type="ARBA" id="ARBA00004141"/>
    </source>
</evidence>
<dbReference type="InterPro" id="IPR004835">
    <property type="entry name" value="Chitin_synth"/>
</dbReference>
<organism evidence="5 6">
    <name type="scientific">Scleroderma citrinum Foug A</name>
    <dbReference type="NCBI Taxonomy" id="1036808"/>
    <lineage>
        <taxon>Eukaryota</taxon>
        <taxon>Fungi</taxon>
        <taxon>Dikarya</taxon>
        <taxon>Basidiomycota</taxon>
        <taxon>Agaricomycotina</taxon>
        <taxon>Agaricomycetes</taxon>
        <taxon>Agaricomycetidae</taxon>
        <taxon>Boletales</taxon>
        <taxon>Sclerodermatineae</taxon>
        <taxon>Sclerodermataceae</taxon>
        <taxon>Scleroderma</taxon>
    </lineage>
</organism>
<dbReference type="GO" id="GO:0071944">
    <property type="term" value="C:cell periphery"/>
    <property type="evidence" value="ECO:0007669"/>
    <property type="project" value="TreeGrafter"/>
</dbReference>
<name>A0A0C3DTE9_9AGAM</name>
<sequence length="172" mass="19866">MMVIMHFLNKVHYTVLMNPLELEMYPDFYVSHHEKVLDVCGETLLANAKQSIIMMMQVYEYFITHHMAKVFEGLLGSMTCLPGCFTLFCLCTPDTHKLLLISNQIVLDYSQNCVDTLHMKNLLHLSEDRYFTMLLLKQFPMYKTQFILDAHVETATPMTGIFFSHNVVGGSI</sequence>
<dbReference type="GO" id="GO:0031505">
    <property type="term" value="P:fungal-type cell wall organization"/>
    <property type="evidence" value="ECO:0007669"/>
    <property type="project" value="TreeGrafter"/>
</dbReference>
<proteinExistence type="predicted"/>
<comment type="subcellular location">
    <subcellularLocation>
        <location evidence="1">Membrane</location>
        <topology evidence="1">Multi-pass membrane protein</topology>
    </subcellularLocation>
</comment>
<keyword evidence="5" id="KW-0808">Transferase</keyword>
<dbReference type="Proteomes" id="UP000053989">
    <property type="component" value="Unassembled WGS sequence"/>
</dbReference>
<accession>A0A0C3DTE9</accession>
<dbReference type="EMBL" id="KN822073">
    <property type="protein sequence ID" value="KIM59469.1"/>
    <property type="molecule type" value="Genomic_DNA"/>
</dbReference>
<reference evidence="5 6" key="1">
    <citation type="submission" date="2014-04" db="EMBL/GenBank/DDBJ databases">
        <authorList>
            <consortium name="DOE Joint Genome Institute"/>
            <person name="Kuo A."/>
            <person name="Kohler A."/>
            <person name="Nagy L.G."/>
            <person name="Floudas D."/>
            <person name="Copeland A."/>
            <person name="Barry K.W."/>
            <person name="Cichocki N."/>
            <person name="Veneault-Fourrey C."/>
            <person name="LaButti K."/>
            <person name="Lindquist E.A."/>
            <person name="Lipzen A."/>
            <person name="Lundell T."/>
            <person name="Morin E."/>
            <person name="Murat C."/>
            <person name="Sun H."/>
            <person name="Tunlid A."/>
            <person name="Henrissat B."/>
            <person name="Grigoriev I.V."/>
            <person name="Hibbett D.S."/>
            <person name="Martin F."/>
            <person name="Nordberg H.P."/>
            <person name="Cantor M.N."/>
            <person name="Hua S.X."/>
        </authorList>
    </citation>
    <scope>NUCLEOTIDE SEQUENCE [LARGE SCALE GENOMIC DNA]</scope>
    <source>
        <strain evidence="5 6">Foug A</strain>
    </source>
</reference>
<dbReference type="PANTHER" id="PTHR22914">
    <property type="entry name" value="CHITIN SYNTHASE"/>
    <property type="match status" value="1"/>
</dbReference>
<evidence type="ECO:0000256" key="2">
    <source>
        <dbReference type="ARBA" id="ARBA00022692"/>
    </source>
</evidence>
<dbReference type="GO" id="GO:0004100">
    <property type="term" value="F:chitin synthase activity"/>
    <property type="evidence" value="ECO:0007669"/>
    <property type="project" value="UniProtKB-EC"/>
</dbReference>
<dbReference type="OrthoDB" id="370884at2759"/>
<comment type="catalytic activity">
    <reaction evidence="4">
        <text>[(1-&gt;4)-N-acetyl-beta-D-glucosaminyl](n) + UDP-N-acetyl-alpha-D-glucosamine = [(1-&gt;4)-N-acetyl-beta-D-glucosaminyl](n+1) + UDP + H(+)</text>
        <dbReference type="Rhea" id="RHEA:16637"/>
        <dbReference type="Rhea" id="RHEA-COMP:9593"/>
        <dbReference type="Rhea" id="RHEA-COMP:9595"/>
        <dbReference type="ChEBI" id="CHEBI:15378"/>
        <dbReference type="ChEBI" id="CHEBI:17029"/>
        <dbReference type="ChEBI" id="CHEBI:57705"/>
        <dbReference type="ChEBI" id="CHEBI:58223"/>
        <dbReference type="EC" id="2.4.1.16"/>
    </reaction>
</comment>
<evidence type="ECO:0000256" key="4">
    <source>
        <dbReference type="ARBA" id="ARBA00048014"/>
    </source>
</evidence>
<gene>
    <name evidence="5" type="ORF">SCLCIDRAFT_1187034</name>
</gene>
<dbReference type="GO" id="GO:0030428">
    <property type="term" value="C:cell septum"/>
    <property type="evidence" value="ECO:0007669"/>
    <property type="project" value="TreeGrafter"/>
</dbReference>
<keyword evidence="6" id="KW-1185">Reference proteome</keyword>
<dbReference type="AlphaFoldDB" id="A0A0C3DTE9"/>
<dbReference type="STRING" id="1036808.A0A0C3DTE9"/>
<keyword evidence="2" id="KW-0812">Transmembrane</keyword>